<dbReference type="InterPro" id="IPR033469">
    <property type="entry name" value="CYTH-like_dom_sf"/>
</dbReference>
<dbReference type="GO" id="GO:0035091">
    <property type="term" value="F:phosphatidylinositol binding"/>
    <property type="evidence" value="ECO:0007669"/>
    <property type="project" value="TreeGrafter"/>
</dbReference>
<evidence type="ECO:0000259" key="1">
    <source>
        <dbReference type="Pfam" id="PF13521"/>
    </source>
</evidence>
<name>A0A1F6DBY7_9BACT</name>
<dbReference type="AlphaFoldDB" id="A0A1F6DBY7"/>
<dbReference type="GO" id="GO:0005525">
    <property type="term" value="F:GTP binding"/>
    <property type="evidence" value="ECO:0007669"/>
    <property type="project" value="TreeGrafter"/>
</dbReference>
<evidence type="ECO:0000313" key="3">
    <source>
        <dbReference type="Proteomes" id="UP000178794"/>
    </source>
</evidence>
<dbReference type="SUPFAM" id="SSF55154">
    <property type="entry name" value="CYTH-like phosphatases"/>
    <property type="match status" value="1"/>
</dbReference>
<dbReference type="InterPro" id="IPR053227">
    <property type="entry name" value="TRPL-trafficking_regulator"/>
</dbReference>
<comment type="caution">
    <text evidence="2">The sequence shown here is derived from an EMBL/GenBank/DDBJ whole genome shotgun (WGS) entry which is preliminary data.</text>
</comment>
<feature type="domain" description="NadR/Ttd14 AAA" evidence="1">
    <location>
        <begin position="7"/>
        <end position="186"/>
    </location>
</feature>
<protein>
    <recommendedName>
        <fullName evidence="1">NadR/Ttd14 AAA domain-containing protein</fullName>
    </recommendedName>
</protein>
<dbReference type="Pfam" id="PF13521">
    <property type="entry name" value="AAA_28"/>
    <property type="match status" value="1"/>
</dbReference>
<dbReference type="Gene3D" id="2.40.320.10">
    <property type="entry name" value="Hypothetical Protein Pfu-838710-001"/>
    <property type="match status" value="1"/>
</dbReference>
<dbReference type="PANTHER" id="PTHR34932">
    <property type="entry name" value="TRPL TRANSLOCATION DEFECT PROTEIN 14"/>
    <property type="match status" value="1"/>
</dbReference>
<dbReference type="Proteomes" id="UP000178794">
    <property type="component" value="Unassembled WGS sequence"/>
</dbReference>
<dbReference type="EMBL" id="MFLF01000021">
    <property type="protein sequence ID" value="OGG58929.1"/>
    <property type="molecule type" value="Genomic_DNA"/>
</dbReference>
<proteinExistence type="predicted"/>
<accession>A0A1F6DBY7</accession>
<evidence type="ECO:0000313" key="2">
    <source>
        <dbReference type="EMBL" id="OGG58929.1"/>
    </source>
</evidence>
<sequence length="368" mass="41470">MTGIVKKLVLTGGPCAGKTSALSFLEQNLRDRGWHVLVAPEIPTMLMQHGVHPNMLSTFQEHVLAMQVAFEKELSRAAEMLPGEKVVIIYDRGIMDQKVYLPNYAAFISLVEAQGLNVVEVRDGRYDGVFHLRTAAHGAEHAYGNATNAHRLESVEQARAVDKLTEEAWLGTPHLRIIPNKGTFADKLHHLLSEVLQALGEPVPIEFERKYTVRLTEAIPPIPSSVRVLITQDYLVATNPGVVERVRSRGQDATLLYYHTTKKPTGVCGESVEVERRISEREYLELLARKDPCRHTVVKERTCFVYRDQYFELDVFADTRLPHALLEIELLSEQQTVELPSFLDIIEEVTGDAAWSNFSIAHRLAQKD</sequence>
<organism evidence="2 3">
    <name type="scientific">Candidatus Kaiserbacteria bacterium RIFCSPHIGHO2_02_FULL_50_50</name>
    <dbReference type="NCBI Taxonomy" id="1798492"/>
    <lineage>
        <taxon>Bacteria</taxon>
        <taxon>Candidatus Kaiseribacteriota</taxon>
    </lineage>
</organism>
<dbReference type="PANTHER" id="PTHR34932:SF1">
    <property type="entry name" value="TRPL TRANSLOCATION DEFECT PROTEIN 14"/>
    <property type="match status" value="1"/>
</dbReference>
<reference evidence="2 3" key="1">
    <citation type="journal article" date="2016" name="Nat. Commun.">
        <title>Thousands of microbial genomes shed light on interconnected biogeochemical processes in an aquifer system.</title>
        <authorList>
            <person name="Anantharaman K."/>
            <person name="Brown C.T."/>
            <person name="Hug L.A."/>
            <person name="Sharon I."/>
            <person name="Castelle C.J."/>
            <person name="Probst A.J."/>
            <person name="Thomas B.C."/>
            <person name="Singh A."/>
            <person name="Wilkins M.J."/>
            <person name="Karaoz U."/>
            <person name="Brodie E.L."/>
            <person name="Williams K.H."/>
            <person name="Hubbard S.S."/>
            <person name="Banfield J.F."/>
        </authorList>
    </citation>
    <scope>NUCLEOTIDE SEQUENCE [LARGE SCALE GENOMIC DNA]</scope>
</reference>
<dbReference type="SUPFAM" id="SSF52540">
    <property type="entry name" value="P-loop containing nucleoside triphosphate hydrolases"/>
    <property type="match status" value="1"/>
</dbReference>
<dbReference type="InterPro" id="IPR038727">
    <property type="entry name" value="NadR/Ttd14_AAA_dom"/>
</dbReference>
<dbReference type="GO" id="GO:0070300">
    <property type="term" value="F:phosphatidic acid binding"/>
    <property type="evidence" value="ECO:0007669"/>
    <property type="project" value="TreeGrafter"/>
</dbReference>
<dbReference type="InterPro" id="IPR027417">
    <property type="entry name" value="P-loop_NTPase"/>
</dbReference>
<gene>
    <name evidence="2" type="ORF">A3C89_03520</name>
</gene>